<dbReference type="AlphaFoldDB" id="A0A5D2CQI6"/>
<dbReference type="Proteomes" id="UP000323506">
    <property type="component" value="Chromosome D05"/>
</dbReference>
<evidence type="ECO:0000313" key="2">
    <source>
        <dbReference type="EMBL" id="TYG70998.1"/>
    </source>
</evidence>
<evidence type="ECO:0000256" key="1">
    <source>
        <dbReference type="SAM" id="MobiDB-lite"/>
    </source>
</evidence>
<reference evidence="2 3" key="1">
    <citation type="submission" date="2019-06" db="EMBL/GenBank/DDBJ databases">
        <title>WGS assembly of Gossypium darwinii.</title>
        <authorList>
            <person name="Chen Z.J."/>
            <person name="Sreedasyam A."/>
            <person name="Ando A."/>
            <person name="Song Q."/>
            <person name="De L."/>
            <person name="Hulse-Kemp A."/>
            <person name="Ding M."/>
            <person name="Ye W."/>
            <person name="Kirkbride R."/>
            <person name="Jenkins J."/>
            <person name="Plott C."/>
            <person name="Lovell J."/>
            <person name="Lin Y.-M."/>
            <person name="Vaughn R."/>
            <person name="Liu B."/>
            <person name="Li W."/>
            <person name="Simpson S."/>
            <person name="Scheffler B."/>
            <person name="Saski C."/>
            <person name="Grover C."/>
            <person name="Hu G."/>
            <person name="Conover J."/>
            <person name="Carlson J."/>
            <person name="Shu S."/>
            <person name="Boston L."/>
            <person name="Williams M."/>
            <person name="Peterson D."/>
            <person name="Mcgee K."/>
            <person name="Jones D."/>
            <person name="Wendel J."/>
            <person name="Stelly D."/>
            <person name="Grimwood J."/>
            <person name="Schmutz J."/>
        </authorList>
    </citation>
    <scope>NUCLEOTIDE SEQUENCE [LARGE SCALE GENOMIC DNA]</scope>
    <source>
        <strain evidence="2">1808015.09</strain>
    </source>
</reference>
<evidence type="ECO:0000313" key="3">
    <source>
        <dbReference type="Proteomes" id="UP000323506"/>
    </source>
</evidence>
<dbReference type="EMBL" id="CM017705">
    <property type="protein sequence ID" value="TYG70998.1"/>
    <property type="molecule type" value="Genomic_DNA"/>
</dbReference>
<organism evidence="2 3">
    <name type="scientific">Gossypium darwinii</name>
    <name type="common">Darwin's cotton</name>
    <name type="synonym">Gossypium barbadense var. darwinii</name>
    <dbReference type="NCBI Taxonomy" id="34276"/>
    <lineage>
        <taxon>Eukaryota</taxon>
        <taxon>Viridiplantae</taxon>
        <taxon>Streptophyta</taxon>
        <taxon>Embryophyta</taxon>
        <taxon>Tracheophyta</taxon>
        <taxon>Spermatophyta</taxon>
        <taxon>Magnoliopsida</taxon>
        <taxon>eudicotyledons</taxon>
        <taxon>Gunneridae</taxon>
        <taxon>Pentapetalae</taxon>
        <taxon>rosids</taxon>
        <taxon>malvids</taxon>
        <taxon>Malvales</taxon>
        <taxon>Malvaceae</taxon>
        <taxon>Malvoideae</taxon>
        <taxon>Gossypium</taxon>
    </lineage>
</organism>
<keyword evidence="3" id="KW-1185">Reference proteome</keyword>
<feature type="compositionally biased region" description="Polar residues" evidence="1">
    <location>
        <begin position="23"/>
        <end position="32"/>
    </location>
</feature>
<name>A0A5D2CQI6_GOSDA</name>
<proteinExistence type="predicted"/>
<sequence length="91" mass="10601">MVAGDHKKLAIFGLFDSRSQKCRLSSETTTSAPPRRRKHRESMDSLPLHFPYYHMCPKSYRNIEDSSDLQLNIIRFKIKSTFSLVLCLLQL</sequence>
<gene>
    <name evidence="2" type="ORF">ES288_D05G359700v1</name>
</gene>
<protein>
    <submittedName>
        <fullName evidence="2">Uncharacterized protein</fullName>
    </submittedName>
</protein>
<accession>A0A5D2CQI6</accession>
<feature type="region of interest" description="Disordered" evidence="1">
    <location>
        <begin position="23"/>
        <end position="43"/>
    </location>
</feature>